<gene>
    <name evidence="3" type="ORF">OMP39_01870</name>
</gene>
<protein>
    <submittedName>
        <fullName evidence="3">Uncharacterized protein</fullName>
    </submittedName>
</protein>
<reference evidence="3" key="1">
    <citation type="submission" date="2022-10" db="EMBL/GenBank/DDBJ databases">
        <title>Complete genome sequence of Schlegelella aquatica LMG 23380.</title>
        <authorList>
            <person name="Musilova J."/>
            <person name="Kourilova X."/>
            <person name="Bezdicek M."/>
            <person name="Hermankova K."/>
            <person name="Obruca S."/>
            <person name="Sedlar K."/>
        </authorList>
    </citation>
    <scope>NUCLEOTIDE SEQUENCE</scope>
    <source>
        <strain evidence="3">LMG 23380</strain>
    </source>
</reference>
<feature type="compositionally biased region" description="Pro residues" evidence="1">
    <location>
        <begin position="189"/>
        <end position="201"/>
    </location>
</feature>
<feature type="compositionally biased region" description="Low complexity" evidence="1">
    <location>
        <begin position="139"/>
        <end position="157"/>
    </location>
</feature>
<keyword evidence="2" id="KW-0732">Signal</keyword>
<feature type="signal peptide" evidence="2">
    <location>
        <begin position="1"/>
        <end position="29"/>
    </location>
</feature>
<feature type="compositionally biased region" description="Pro residues" evidence="1">
    <location>
        <begin position="158"/>
        <end position="176"/>
    </location>
</feature>
<evidence type="ECO:0000256" key="1">
    <source>
        <dbReference type="SAM" id="MobiDB-lite"/>
    </source>
</evidence>
<dbReference type="RefSeq" id="WP_264893117.1">
    <property type="nucleotide sequence ID" value="NZ_CP110257.1"/>
</dbReference>
<proteinExistence type="predicted"/>
<evidence type="ECO:0000256" key="2">
    <source>
        <dbReference type="SAM" id="SignalP"/>
    </source>
</evidence>
<evidence type="ECO:0000313" key="3">
    <source>
        <dbReference type="EMBL" id="UZD55362.1"/>
    </source>
</evidence>
<organism evidence="3 4">
    <name type="scientific">Caldimonas aquatica</name>
    <dbReference type="NCBI Taxonomy" id="376175"/>
    <lineage>
        <taxon>Bacteria</taxon>
        <taxon>Pseudomonadati</taxon>
        <taxon>Pseudomonadota</taxon>
        <taxon>Betaproteobacteria</taxon>
        <taxon>Burkholderiales</taxon>
        <taxon>Sphaerotilaceae</taxon>
        <taxon>Caldimonas</taxon>
    </lineage>
</organism>
<evidence type="ECO:0000313" key="4">
    <source>
        <dbReference type="Proteomes" id="UP001163266"/>
    </source>
</evidence>
<feature type="chain" id="PRO_5046329710" evidence="2">
    <location>
        <begin position="30"/>
        <end position="232"/>
    </location>
</feature>
<dbReference type="Proteomes" id="UP001163266">
    <property type="component" value="Chromosome"/>
</dbReference>
<dbReference type="EMBL" id="CP110257">
    <property type="protein sequence ID" value="UZD55362.1"/>
    <property type="molecule type" value="Genomic_DNA"/>
</dbReference>
<sequence>MTRTSLSSPAWAWACAGLVALGAAGPADAQNTARERYLQERERCLSGQTHQERRTCLREAAAAYEAARRGELSRGLTEDDFRANSMARCHALPPGDQEACRARMQGQGITRGSVEEGGIYREYREVVPAPAAAPPAAPEGPRGAPEPSGLPAGDRPQPAAPPPSGPAGDRPGPPATPQTDPRLQFSGPSSPPGSPVPPPGTASPTQPGTVPGQIGPSTTPGMAQPHPPASGR</sequence>
<name>A0ABY6MTM0_9BURK</name>
<feature type="region of interest" description="Disordered" evidence="1">
    <location>
        <begin position="130"/>
        <end position="232"/>
    </location>
</feature>
<accession>A0ABY6MTM0</accession>
<keyword evidence="4" id="KW-1185">Reference proteome</keyword>